<evidence type="ECO:0000313" key="13">
    <source>
        <dbReference type="EMBL" id="MDQ1183050.1"/>
    </source>
</evidence>
<reference evidence="13 14" key="1">
    <citation type="submission" date="2023-07" db="EMBL/GenBank/DDBJ databases">
        <title>Functional and genomic diversity of the sorghum phyllosphere microbiome.</title>
        <authorList>
            <person name="Shade A."/>
        </authorList>
    </citation>
    <scope>NUCLEOTIDE SEQUENCE [LARGE SCALE GENOMIC DNA]</scope>
    <source>
        <strain evidence="13 14">SORGH_AS_1126</strain>
    </source>
</reference>
<evidence type="ECO:0000256" key="10">
    <source>
        <dbReference type="SAM" id="MobiDB-lite"/>
    </source>
</evidence>
<dbReference type="GO" id="GO:0004386">
    <property type="term" value="F:helicase activity"/>
    <property type="evidence" value="ECO:0007669"/>
    <property type="project" value="UniProtKB-KW"/>
</dbReference>
<comment type="subcellular location">
    <subcellularLocation>
        <location evidence="9">Cytoplasm</location>
    </subcellularLocation>
</comment>
<keyword evidence="5 13" id="KW-0347">Helicase</keyword>
<organism evidence="13 14">
    <name type="scientific">Agrobacterium larrymoorei</name>
    <dbReference type="NCBI Taxonomy" id="160699"/>
    <lineage>
        <taxon>Bacteria</taxon>
        <taxon>Pseudomonadati</taxon>
        <taxon>Pseudomonadota</taxon>
        <taxon>Alphaproteobacteria</taxon>
        <taxon>Hyphomicrobiales</taxon>
        <taxon>Rhizobiaceae</taxon>
        <taxon>Rhizobium/Agrobacterium group</taxon>
        <taxon>Agrobacterium</taxon>
    </lineage>
</organism>
<evidence type="ECO:0000256" key="6">
    <source>
        <dbReference type="ARBA" id="ARBA00022840"/>
    </source>
</evidence>
<dbReference type="SMART" id="SM01058">
    <property type="entry name" value="CarD_TRCF"/>
    <property type="match status" value="1"/>
</dbReference>
<dbReference type="PROSITE" id="PS51192">
    <property type="entry name" value="HELICASE_ATP_BIND_1"/>
    <property type="match status" value="1"/>
</dbReference>
<dbReference type="InterPro" id="IPR011545">
    <property type="entry name" value="DEAD/DEAH_box_helicase_dom"/>
</dbReference>
<evidence type="ECO:0000256" key="1">
    <source>
        <dbReference type="ARBA" id="ARBA00022490"/>
    </source>
</evidence>
<feature type="region of interest" description="Disordered" evidence="10">
    <location>
        <begin position="1"/>
        <end position="27"/>
    </location>
</feature>
<comment type="similarity">
    <text evidence="9">In the C-terminal section; belongs to the helicase family. RecG subfamily.</text>
</comment>
<feature type="domain" description="Helicase C-terminal" evidence="12">
    <location>
        <begin position="766"/>
        <end position="920"/>
    </location>
</feature>
<dbReference type="Proteomes" id="UP001224781">
    <property type="component" value="Unassembled WGS sequence"/>
</dbReference>
<keyword evidence="3 9" id="KW-0227">DNA damage</keyword>
<name>A0ABU0UDP1_9HYPH</name>
<accession>A0ABU0UDP1</accession>
<dbReference type="PROSITE" id="PS51194">
    <property type="entry name" value="HELICASE_CTER"/>
    <property type="match status" value="1"/>
</dbReference>
<dbReference type="Gene3D" id="2.40.10.170">
    <property type="match status" value="1"/>
</dbReference>
<evidence type="ECO:0000256" key="3">
    <source>
        <dbReference type="ARBA" id="ARBA00022763"/>
    </source>
</evidence>
<evidence type="ECO:0000256" key="9">
    <source>
        <dbReference type="HAMAP-Rule" id="MF_00969"/>
    </source>
</evidence>
<keyword evidence="6 9" id="KW-0067">ATP-binding</keyword>
<dbReference type="Gene3D" id="3.30.2060.10">
    <property type="entry name" value="Penicillin-binding protein 1b domain"/>
    <property type="match status" value="1"/>
</dbReference>
<dbReference type="InterPro" id="IPR037235">
    <property type="entry name" value="TRCF-like_C_D7"/>
</dbReference>
<keyword evidence="2 9" id="KW-0547">Nucleotide-binding</keyword>
<evidence type="ECO:0000256" key="8">
    <source>
        <dbReference type="ARBA" id="ARBA00023204"/>
    </source>
</evidence>
<dbReference type="InterPro" id="IPR014001">
    <property type="entry name" value="Helicase_ATP-bd"/>
</dbReference>
<dbReference type="PANTHER" id="PTHR47964:SF1">
    <property type="entry name" value="ATP-DEPENDENT DNA HELICASE HOMOLOG RECG, CHLOROPLASTIC"/>
    <property type="match status" value="1"/>
</dbReference>
<dbReference type="Pfam" id="PF00270">
    <property type="entry name" value="DEAD"/>
    <property type="match status" value="1"/>
</dbReference>
<evidence type="ECO:0000256" key="5">
    <source>
        <dbReference type="ARBA" id="ARBA00022806"/>
    </source>
</evidence>
<dbReference type="Pfam" id="PF17757">
    <property type="entry name" value="UvrB_inter"/>
    <property type="match status" value="1"/>
</dbReference>
<keyword evidence="1 9" id="KW-0963">Cytoplasm</keyword>
<evidence type="ECO:0000256" key="2">
    <source>
        <dbReference type="ARBA" id="ARBA00022741"/>
    </source>
</evidence>
<dbReference type="Gene3D" id="3.40.50.11180">
    <property type="match status" value="1"/>
</dbReference>
<dbReference type="InterPro" id="IPR036101">
    <property type="entry name" value="CarD-like/TRCF_RID_sf"/>
</dbReference>
<comment type="caution">
    <text evidence="13">The sequence shown here is derived from an EMBL/GenBank/DDBJ whole genome shotgun (WGS) entry which is preliminary data.</text>
</comment>
<keyword evidence="14" id="KW-1185">Reference proteome</keyword>
<evidence type="ECO:0000256" key="7">
    <source>
        <dbReference type="ARBA" id="ARBA00023125"/>
    </source>
</evidence>
<dbReference type="InterPro" id="IPR041471">
    <property type="entry name" value="UvrB_inter"/>
</dbReference>
<dbReference type="InterPro" id="IPR001650">
    <property type="entry name" value="Helicase_C-like"/>
</dbReference>
<dbReference type="EC" id="3.6.4.-" evidence="9"/>
<dbReference type="InterPro" id="IPR027417">
    <property type="entry name" value="P-loop_NTPase"/>
</dbReference>
<dbReference type="Gene3D" id="3.40.50.300">
    <property type="entry name" value="P-loop containing nucleotide triphosphate hydrolases"/>
    <property type="match status" value="2"/>
</dbReference>
<gene>
    <name evidence="9" type="primary">mfd</name>
    <name evidence="13" type="ORF">QE408_000172</name>
</gene>
<dbReference type="SMART" id="SM00487">
    <property type="entry name" value="DEXDc"/>
    <property type="match status" value="1"/>
</dbReference>
<dbReference type="InterPro" id="IPR047112">
    <property type="entry name" value="RecG/Mfd"/>
</dbReference>
<dbReference type="GO" id="GO:0016787">
    <property type="term" value="F:hydrolase activity"/>
    <property type="evidence" value="ECO:0007669"/>
    <property type="project" value="UniProtKB-KW"/>
</dbReference>
<dbReference type="SUPFAM" id="SSF141259">
    <property type="entry name" value="CarD-like"/>
    <property type="match status" value="1"/>
</dbReference>
<evidence type="ECO:0000259" key="11">
    <source>
        <dbReference type="PROSITE" id="PS51192"/>
    </source>
</evidence>
<proteinExistence type="inferred from homology"/>
<evidence type="ECO:0000256" key="4">
    <source>
        <dbReference type="ARBA" id="ARBA00022801"/>
    </source>
</evidence>
<feature type="domain" description="Helicase ATP-binding" evidence="11">
    <location>
        <begin position="584"/>
        <end position="745"/>
    </location>
</feature>
<evidence type="ECO:0000259" key="12">
    <source>
        <dbReference type="PROSITE" id="PS51194"/>
    </source>
</evidence>
<comment type="function">
    <text evidence="9">Couples transcription and DNA repair by recognizing RNA polymerase (RNAP) stalled at DNA lesions. Mediates ATP-dependent release of RNAP and its truncated transcript from the DNA, and recruitment of nucleotide excision repair machinery to the damaged site.</text>
</comment>
<dbReference type="Gene3D" id="3.90.1150.50">
    <property type="entry name" value="Transcription-repair-coupling factor, D7 domain"/>
    <property type="match status" value="1"/>
</dbReference>
<dbReference type="InterPro" id="IPR004576">
    <property type="entry name" value="Mfd"/>
</dbReference>
<dbReference type="PANTHER" id="PTHR47964">
    <property type="entry name" value="ATP-DEPENDENT DNA HELICASE HOMOLOG RECG, CHLOROPLASTIC"/>
    <property type="match status" value="1"/>
</dbReference>
<evidence type="ECO:0000313" key="14">
    <source>
        <dbReference type="Proteomes" id="UP001224781"/>
    </source>
</evidence>
<dbReference type="SUPFAM" id="SSF143517">
    <property type="entry name" value="TRCF domain-like"/>
    <property type="match status" value="1"/>
</dbReference>
<sequence>MKEMLMDVSASRPKKKRTATPNPIPQPIKPLKLPPGFVATRLAALITQSKNPLCYVAASEGDADRIAEAISALFPKINHVVFPPWDCLPYDRVPPSRHCMGRRMDALRIWTKEGSDRRLLLTSLEALLQRVPPEDLIAESVFELDVGTPFDRDAFMDFIRRTGYTEEGVADDPGELVARDGVIDIYPAGAPGPMRIVLDENDTVIELHGFNHLSQRTESSLEKVAIGPASEVIKGEEVSEGADLSTGIIETSLIRQYDVMPSVFDLLGEASLILGQGIDDRLAHHLEIIDDARQAHIDFHASDAPSRRSFYLDRSEWAEHTGRLRIETLNVDAGYELPTKTYEADYRKSVTKFAQDALQEQKKVVIADNGKRAEALYRRLEKVAESTDGPVAQWDDVLRAAPGTLMQIACNLQEGFVDTRHGVVVVAAPDEAMADTTSHQLLAEPELQIGDVVVHEDHGVGVLKDLKTIMVENVSRDAARLEYRDGDSILVPMQEFDKLWRYGSEPDAISLDRLHTEAWSKKRQKIAEDILSTARHLSKIAKHRQSSPAETFTPARSQFAAFTRRFPFAETRDQSKAINDVLADLASGRAMNRLVCGDVGFGKTEVALRAAAAVALSGGQVAVVAPTTVLARQHFQTFAQRFEGTGISVGLLSRLVKPGDAKQTKAALADGTIGVVVATQAIFAKDVRFARLGLLIVDEEHRFGLKEKSAMAKLAPSLHTLMMSATPIPRTLQSAMVGVQEVSLLTTPPLRRRPVRTSLAAFDRASMRTGLMREHRRGGQSFVVVPRIEDIEGVEAILKSIVPDLSVKVAHGRMPAVKIDETIVGFARGDGDILLATNIIENGLDVPRANTMFIWHPERFGLAQLHQLRGRVGRSGAQGRATLLLEEGSDLGEDAMSRLSTLVESDRLGSGLAISVRDLDLRGGGDIAGDDQAGHMRVIGVGLYQKLLAGAVAKLGKKPSPFPPRTILQLDAAATIPANYVSDPATRLNLYAKLSRASNLAEIDDLKEEFEDRFGELPSEVLILLRTSRLQLIAARLGISKLEAGPKALALTFTQRTPAKVLAHLTKKAGAMQRDDRLIFQISSDRGEEQLKQFEQILAEAQTRVK</sequence>
<protein>
    <recommendedName>
        <fullName evidence="9">Transcription-repair-coupling factor</fullName>
        <shortName evidence="9">TRCF</shortName>
        <ecNumber evidence="9">3.6.4.-</ecNumber>
    </recommendedName>
</protein>
<dbReference type="Pfam" id="PF03461">
    <property type="entry name" value="TRCF"/>
    <property type="match status" value="1"/>
</dbReference>
<dbReference type="InterPro" id="IPR005118">
    <property type="entry name" value="TRCF_C"/>
</dbReference>
<keyword evidence="7 9" id="KW-0238">DNA-binding</keyword>
<dbReference type="SUPFAM" id="SSF52540">
    <property type="entry name" value="P-loop containing nucleoside triphosphate hydrolases"/>
    <property type="match status" value="3"/>
</dbReference>
<keyword evidence="4 9" id="KW-0378">Hydrolase</keyword>
<dbReference type="Pfam" id="PF00271">
    <property type="entry name" value="Helicase_C"/>
    <property type="match status" value="1"/>
</dbReference>
<keyword evidence="8 9" id="KW-0234">DNA repair</keyword>
<comment type="similarity">
    <text evidence="9">In the N-terminal section; belongs to the UvrB family.</text>
</comment>
<dbReference type="Pfam" id="PF02559">
    <property type="entry name" value="CarD_TRCF_RID"/>
    <property type="match status" value="1"/>
</dbReference>
<dbReference type="HAMAP" id="MF_00969">
    <property type="entry name" value="TRCF"/>
    <property type="match status" value="1"/>
</dbReference>
<dbReference type="EMBL" id="JAUTBL010000001">
    <property type="protein sequence ID" value="MDQ1183050.1"/>
    <property type="molecule type" value="Genomic_DNA"/>
</dbReference>
<dbReference type="SMART" id="SM00490">
    <property type="entry name" value="HELICc"/>
    <property type="match status" value="1"/>
</dbReference>
<dbReference type="InterPro" id="IPR003711">
    <property type="entry name" value="CarD-like/TRCF_RID"/>
</dbReference>
<dbReference type="SMART" id="SM00982">
    <property type="entry name" value="TRCF"/>
    <property type="match status" value="1"/>
</dbReference>